<dbReference type="InterPro" id="IPR032710">
    <property type="entry name" value="NTF2-like_dom_sf"/>
</dbReference>
<dbReference type="SUPFAM" id="SSF54427">
    <property type="entry name" value="NTF2-like"/>
    <property type="match status" value="1"/>
</dbReference>
<evidence type="ECO:0008006" key="3">
    <source>
        <dbReference type="Google" id="ProtNLM"/>
    </source>
</evidence>
<reference evidence="1 2" key="1">
    <citation type="journal article" date="2015" name="Antonie Van Leeuwenhoek">
        <title>Bosea vaviloviae sp. nov., a new species of slow-growing rhizobia isolated from nodules of the relict species Vavilovia formosa (Stev.) Fed.</title>
        <authorList>
            <person name="Safronova V.I."/>
            <person name="Kuznetsova I.G."/>
            <person name="Sazanova A.L."/>
            <person name="Kimeklis A.K."/>
            <person name="Belimov A.A."/>
            <person name="Andronov E.E."/>
            <person name="Pinaev A.G."/>
            <person name="Chizhevskaya E.P."/>
            <person name="Pukhaev A.R."/>
            <person name="Popov K.P."/>
            <person name="Willems A."/>
            <person name="Tikhonovich I.A."/>
        </authorList>
    </citation>
    <scope>NUCLEOTIDE SEQUENCE [LARGE SCALE GENOMIC DNA]</scope>
    <source>
        <strain evidence="1 2">Vaf18</strain>
    </source>
</reference>
<accession>A0A1D7U6W0</accession>
<dbReference type="STRING" id="1526658.BHK69_23870"/>
<name>A0A1D7U6W0_9HYPH</name>
<dbReference type="Proteomes" id="UP000094969">
    <property type="component" value="Chromosome"/>
</dbReference>
<organism evidence="1 2">
    <name type="scientific">Bosea vaviloviae</name>
    <dbReference type="NCBI Taxonomy" id="1526658"/>
    <lineage>
        <taxon>Bacteria</taxon>
        <taxon>Pseudomonadati</taxon>
        <taxon>Pseudomonadota</taxon>
        <taxon>Alphaproteobacteria</taxon>
        <taxon>Hyphomicrobiales</taxon>
        <taxon>Boseaceae</taxon>
        <taxon>Bosea</taxon>
    </lineage>
</organism>
<dbReference type="EMBL" id="CP017147">
    <property type="protein sequence ID" value="AOO83074.1"/>
    <property type="molecule type" value="Genomic_DNA"/>
</dbReference>
<keyword evidence="2" id="KW-1185">Reference proteome</keyword>
<dbReference type="Pfam" id="PF12893">
    <property type="entry name" value="Lumazine_bd_2"/>
    <property type="match status" value="1"/>
</dbReference>
<evidence type="ECO:0000313" key="2">
    <source>
        <dbReference type="Proteomes" id="UP000094969"/>
    </source>
</evidence>
<dbReference type="Gene3D" id="3.10.450.50">
    <property type="match status" value="1"/>
</dbReference>
<proteinExistence type="predicted"/>
<dbReference type="RefSeq" id="WP_069692276.1">
    <property type="nucleotide sequence ID" value="NZ_CP017147.1"/>
</dbReference>
<gene>
    <name evidence="1" type="ORF">BHK69_23870</name>
</gene>
<dbReference type="KEGG" id="bvv:BHK69_23870"/>
<evidence type="ECO:0000313" key="1">
    <source>
        <dbReference type="EMBL" id="AOO83074.1"/>
    </source>
</evidence>
<protein>
    <recommendedName>
        <fullName evidence="3">Nuclear transport factor 2 family protein</fullName>
    </recommendedName>
</protein>
<dbReference type="OrthoDB" id="7451095at2"/>
<dbReference type="AlphaFoldDB" id="A0A1D7U6W0"/>
<dbReference type="InterPro" id="IPR039437">
    <property type="entry name" value="FrzH/put_lumazine-bd"/>
</dbReference>
<sequence>MYNDLKAIEAATWTYLNGLYEGDVDKLSHVFHPTSALTSAQEDGAIKILPRDQWLEWVRSRPSPKAAGLARGDHILTIDLVGPTLALVKVKCQMPPRYFTDLLSFLKVDSKWQVVQKVFMTEVRE</sequence>